<dbReference type="InterPro" id="IPR036188">
    <property type="entry name" value="FAD/NAD-bd_sf"/>
</dbReference>
<keyword evidence="6" id="KW-0812">Transmembrane</keyword>
<comment type="caution">
    <text evidence="7">The sequence shown here is derived from an EMBL/GenBank/DDBJ whole genome shotgun (WGS) entry which is preliminary data.</text>
</comment>
<keyword evidence="4" id="KW-0521">NADP</keyword>
<evidence type="ECO:0000256" key="2">
    <source>
        <dbReference type="ARBA" id="ARBA00022630"/>
    </source>
</evidence>
<organism evidence="7 8">
    <name type="scientific">Pseudoalteromonas rubra</name>
    <dbReference type="NCBI Taxonomy" id="43658"/>
    <lineage>
        <taxon>Bacteria</taxon>
        <taxon>Pseudomonadati</taxon>
        <taxon>Pseudomonadota</taxon>
        <taxon>Gammaproteobacteria</taxon>
        <taxon>Alteromonadales</taxon>
        <taxon>Pseudoalteromonadaceae</taxon>
        <taxon>Pseudoalteromonas</taxon>
    </lineage>
</organism>
<dbReference type="RefSeq" id="WP_249332056.1">
    <property type="nucleotide sequence ID" value="NZ_PNCH01000034.1"/>
</dbReference>
<dbReference type="GO" id="GO:0004499">
    <property type="term" value="F:N,N-dimethylaniline monooxygenase activity"/>
    <property type="evidence" value="ECO:0007669"/>
    <property type="project" value="InterPro"/>
</dbReference>
<evidence type="ECO:0000256" key="6">
    <source>
        <dbReference type="SAM" id="Phobius"/>
    </source>
</evidence>
<keyword evidence="5" id="KW-0560">Oxidoreductase</keyword>
<name>A0A5S3WF84_9GAMM</name>
<sequence>MNSQAMQAPSHPMKRVAVIGAGLSGLVTTKELIDQSHTVVCFERSDDIGGAFYNKENEGGIYNDIHLTVSNFFMAFSSFPPREKNRKYWTASEYIEYLQDFTEHFRLRKFIRFNTVIESVEPVGTQKWRVIYLKNGERKEELFDSVAVCSGKFRNPLLPSVPNMEQFKGTIHHSFDFKEASKFKGKKVVCLGLGESGSDVVHQIAQVAQETHLVVKRPKSIIARVILGDTGDSRTTRAAHYSFLVNHSLFEATLKKRIMNKGLKVNEQKRQRPLSAFWMWKFLVKYGLHGEFSNKNDIWLQDLETGQTQLHLFSVKRFAENGVYLHDGQFIECTDVMMSTGYETQFDMIHHSAAQDAAKNIRSNFLHMIHPTLRDSLVWIGFARPDVGGVPTIAELQARLYARVLAGKTELADSHTLQRRIEEYQQECREQFCLEPDRSENVRYYRFTGELARTLGVEPKWYHLLPDPRLIFNFYHGSLVAAQFRLSGPGKDPEAAKAMIRRVGLMQVPTWHKFFFFGLTSALSLIAPVVRKVVKMLNMEDHNWNDYKQFRCVADILAHQWPSGQVFPLSKTDTLAELFSQAYEYEGFKFFLHSEYEVPLRLLSPSASIKDIDDFLRFQEGAAPLEEKT</sequence>
<evidence type="ECO:0000256" key="1">
    <source>
        <dbReference type="ARBA" id="ARBA00009183"/>
    </source>
</evidence>
<keyword evidence="6" id="KW-1133">Transmembrane helix</keyword>
<keyword evidence="6" id="KW-0472">Membrane</keyword>
<proteinExistence type="inferred from homology"/>
<dbReference type="Pfam" id="PF00743">
    <property type="entry name" value="FMO-like"/>
    <property type="match status" value="1"/>
</dbReference>
<dbReference type="GO" id="GO:0050660">
    <property type="term" value="F:flavin adenine dinucleotide binding"/>
    <property type="evidence" value="ECO:0007669"/>
    <property type="project" value="InterPro"/>
</dbReference>
<reference evidence="7 8" key="1">
    <citation type="submission" date="2018-01" db="EMBL/GenBank/DDBJ databases">
        <authorList>
            <person name="Paulsen S."/>
            <person name="Gram L.K."/>
        </authorList>
    </citation>
    <scope>NUCLEOTIDE SEQUENCE [LARGE SCALE GENOMIC DNA]</scope>
    <source>
        <strain evidence="7 8">S2676</strain>
    </source>
</reference>
<protein>
    <submittedName>
        <fullName evidence="7">Flavin reductase</fullName>
    </submittedName>
</protein>
<gene>
    <name evidence="7" type="ORF">CWB99_22390</name>
</gene>
<evidence type="ECO:0000256" key="3">
    <source>
        <dbReference type="ARBA" id="ARBA00022827"/>
    </source>
</evidence>
<dbReference type="GO" id="GO:0050661">
    <property type="term" value="F:NADP binding"/>
    <property type="evidence" value="ECO:0007669"/>
    <property type="project" value="InterPro"/>
</dbReference>
<reference evidence="8" key="2">
    <citation type="submission" date="2019-06" db="EMBL/GenBank/DDBJ databases">
        <title>Co-occurence of chitin degradation, pigmentation and bioactivity in marine Pseudoalteromonas.</title>
        <authorList>
            <person name="Sonnenschein E.C."/>
            <person name="Bech P.K."/>
        </authorList>
    </citation>
    <scope>NUCLEOTIDE SEQUENCE [LARGE SCALE GENOMIC DNA]</scope>
    <source>
        <strain evidence="8">S2676</strain>
    </source>
</reference>
<dbReference type="Proteomes" id="UP000310249">
    <property type="component" value="Unassembled WGS sequence"/>
</dbReference>
<evidence type="ECO:0000256" key="5">
    <source>
        <dbReference type="ARBA" id="ARBA00023002"/>
    </source>
</evidence>
<feature type="transmembrane region" description="Helical" evidence="6">
    <location>
        <begin position="511"/>
        <end position="530"/>
    </location>
</feature>
<dbReference type="InterPro" id="IPR020946">
    <property type="entry name" value="Flavin_mOase-like"/>
</dbReference>
<dbReference type="PRINTS" id="PR00370">
    <property type="entry name" value="FMOXYGENASE"/>
</dbReference>
<evidence type="ECO:0000256" key="4">
    <source>
        <dbReference type="ARBA" id="ARBA00022857"/>
    </source>
</evidence>
<comment type="similarity">
    <text evidence="1">Belongs to the FMO family.</text>
</comment>
<keyword evidence="2" id="KW-0285">Flavoprotein</keyword>
<accession>A0A5S3WF84</accession>
<dbReference type="Gene3D" id="3.50.50.60">
    <property type="entry name" value="FAD/NAD(P)-binding domain"/>
    <property type="match status" value="1"/>
</dbReference>
<dbReference type="EMBL" id="PNCI01000074">
    <property type="protein sequence ID" value="TMP24372.1"/>
    <property type="molecule type" value="Genomic_DNA"/>
</dbReference>
<keyword evidence="3" id="KW-0274">FAD</keyword>
<evidence type="ECO:0000313" key="8">
    <source>
        <dbReference type="Proteomes" id="UP000310249"/>
    </source>
</evidence>
<evidence type="ECO:0000313" key="7">
    <source>
        <dbReference type="EMBL" id="TMP24372.1"/>
    </source>
</evidence>
<dbReference type="InterPro" id="IPR000960">
    <property type="entry name" value="Flavin_mOase"/>
</dbReference>
<dbReference type="PANTHER" id="PTHR23023">
    <property type="entry name" value="DIMETHYLANILINE MONOOXYGENASE"/>
    <property type="match status" value="1"/>
</dbReference>
<dbReference type="InterPro" id="IPR050346">
    <property type="entry name" value="FMO-like"/>
</dbReference>
<dbReference type="SUPFAM" id="SSF51905">
    <property type="entry name" value="FAD/NAD(P)-binding domain"/>
    <property type="match status" value="1"/>
</dbReference>
<dbReference type="AlphaFoldDB" id="A0A5S3WF84"/>